<dbReference type="SUPFAM" id="SSF55205">
    <property type="entry name" value="EPT/RTPC-like"/>
    <property type="match status" value="1"/>
</dbReference>
<dbReference type="InterPro" id="IPR018247">
    <property type="entry name" value="EF_Hand_1_Ca_BS"/>
</dbReference>
<organism evidence="9 10">
    <name type="scientific">Danionella cerebrum</name>
    <dbReference type="NCBI Taxonomy" id="2873325"/>
    <lineage>
        <taxon>Eukaryota</taxon>
        <taxon>Metazoa</taxon>
        <taxon>Chordata</taxon>
        <taxon>Craniata</taxon>
        <taxon>Vertebrata</taxon>
        <taxon>Euteleostomi</taxon>
        <taxon>Actinopterygii</taxon>
        <taxon>Neopterygii</taxon>
        <taxon>Teleostei</taxon>
        <taxon>Ostariophysi</taxon>
        <taxon>Cypriniformes</taxon>
        <taxon>Danionidae</taxon>
        <taxon>Danioninae</taxon>
        <taxon>Danionella</taxon>
    </lineage>
</organism>
<comment type="subcellular location">
    <subcellularLocation>
        <location evidence="1">Nucleus</location>
        <location evidence="1">Nucleolus</location>
    </subcellularLocation>
</comment>
<reference evidence="9 10" key="1">
    <citation type="journal article" date="2019" name="Sci. Data">
        <title>Hybrid genome assembly and annotation of Danionella translucida.</title>
        <authorList>
            <person name="Kadobianskyi M."/>
            <person name="Schulze L."/>
            <person name="Schuelke M."/>
            <person name="Judkewitz B."/>
        </authorList>
    </citation>
    <scope>NUCLEOTIDE SEQUENCE [LARGE SCALE GENOMIC DNA]</scope>
    <source>
        <strain evidence="9 10">Bolton</strain>
    </source>
</reference>
<dbReference type="Proteomes" id="UP000316079">
    <property type="component" value="Unassembled WGS sequence"/>
</dbReference>
<dbReference type="GO" id="GO:0000479">
    <property type="term" value="P:endonucleolytic cleavage of tricistronic rRNA transcript (SSU-rRNA, 5.8S rRNA, LSU-rRNA)"/>
    <property type="evidence" value="ECO:0007669"/>
    <property type="project" value="TreeGrafter"/>
</dbReference>
<dbReference type="PROSITE" id="PS50222">
    <property type="entry name" value="EF_HAND_2"/>
    <property type="match status" value="1"/>
</dbReference>
<dbReference type="InterPro" id="IPR011992">
    <property type="entry name" value="EF-hand-dom_pair"/>
</dbReference>
<evidence type="ECO:0000256" key="4">
    <source>
        <dbReference type="ARBA" id="ARBA00022723"/>
    </source>
</evidence>
<dbReference type="FunFam" id="3.30.360.20:FF:000001">
    <property type="entry name" value="RNA terminal phosphate cyclase-like 1"/>
    <property type="match status" value="1"/>
</dbReference>
<dbReference type="SUPFAM" id="SSF47473">
    <property type="entry name" value="EF-hand"/>
    <property type="match status" value="1"/>
</dbReference>
<dbReference type="NCBIfam" id="TIGR03400">
    <property type="entry name" value="18S_RNA_Rcl1p"/>
    <property type="match status" value="1"/>
</dbReference>
<keyword evidence="5" id="KW-0106">Calcium</keyword>
<evidence type="ECO:0000313" key="10">
    <source>
        <dbReference type="Proteomes" id="UP000316079"/>
    </source>
</evidence>
<dbReference type="InterPro" id="IPR013792">
    <property type="entry name" value="RNA3'P_cycl/enolpyr_Trfase_a/b"/>
</dbReference>
<dbReference type="AlphaFoldDB" id="A0A553MVJ3"/>
<dbReference type="InterPro" id="IPR020719">
    <property type="entry name" value="RNA3'_term_phos_cycl-like_CS"/>
</dbReference>
<evidence type="ECO:0000256" key="1">
    <source>
        <dbReference type="ARBA" id="ARBA00004604"/>
    </source>
</evidence>
<comment type="similarity">
    <text evidence="2">Belongs to the RNA 3'-terminal cyclase family. Type 2 subfamily.</text>
</comment>
<dbReference type="FunFam" id="1.10.238.10:FF:000551">
    <property type="entry name" value="Mutated in colorectal cancer isoform 1"/>
    <property type="match status" value="1"/>
</dbReference>
<dbReference type="Gene3D" id="1.10.238.10">
    <property type="entry name" value="EF-hand"/>
    <property type="match status" value="1"/>
</dbReference>
<dbReference type="InterPro" id="IPR023797">
    <property type="entry name" value="RNA3'_phos_cyclase_dom"/>
</dbReference>
<dbReference type="STRING" id="623744.A0A553MVJ3"/>
<feature type="domain" description="EF-hand" evidence="8">
    <location>
        <begin position="452"/>
        <end position="487"/>
    </location>
</feature>
<accession>A0A553MVJ3</accession>
<feature type="region of interest" description="Disordered" evidence="7">
    <location>
        <begin position="183"/>
        <end position="206"/>
    </location>
</feature>
<evidence type="ECO:0000256" key="2">
    <source>
        <dbReference type="ARBA" id="ARBA00007089"/>
    </source>
</evidence>
<gene>
    <name evidence="9" type="ORF">DNTS_003287</name>
</gene>
<evidence type="ECO:0000256" key="3">
    <source>
        <dbReference type="ARBA" id="ARBA00022517"/>
    </source>
</evidence>
<evidence type="ECO:0000259" key="8">
    <source>
        <dbReference type="PROSITE" id="PS50222"/>
    </source>
</evidence>
<evidence type="ECO:0000256" key="5">
    <source>
        <dbReference type="ARBA" id="ARBA00022837"/>
    </source>
</evidence>
<dbReference type="Pfam" id="PF01137">
    <property type="entry name" value="RTC"/>
    <property type="match status" value="1"/>
</dbReference>
<dbReference type="InterPro" id="IPR016443">
    <property type="entry name" value="RNA3'_term_phos_cyc_type_2"/>
</dbReference>
<dbReference type="PROSITE" id="PS00018">
    <property type="entry name" value="EF_HAND_1"/>
    <property type="match status" value="1"/>
</dbReference>
<dbReference type="CDD" id="cd00875">
    <property type="entry name" value="RNA_Cyclase_Class_I"/>
    <property type="match status" value="1"/>
</dbReference>
<dbReference type="InterPro" id="IPR000228">
    <property type="entry name" value="RNA3'_term_phos_cyc"/>
</dbReference>
<dbReference type="Gene3D" id="3.30.360.20">
    <property type="entry name" value="RNA 3'-terminal phosphate cyclase, insert domain"/>
    <property type="match status" value="1"/>
</dbReference>
<dbReference type="InterPro" id="IPR036553">
    <property type="entry name" value="RPTC_insert"/>
</dbReference>
<proteinExistence type="inferred from homology"/>
<dbReference type="Pfam" id="PF05189">
    <property type="entry name" value="RTC_insert"/>
    <property type="match status" value="1"/>
</dbReference>
<evidence type="ECO:0000313" key="9">
    <source>
        <dbReference type="EMBL" id="TRY57210.1"/>
    </source>
</evidence>
<dbReference type="PANTHER" id="PTHR11096">
    <property type="entry name" value="RNA 3' TERMINAL PHOSPHATE CYCLASE"/>
    <property type="match status" value="1"/>
</dbReference>
<protein>
    <recommendedName>
        <fullName evidence="8">EF-hand domain-containing protein</fullName>
    </recommendedName>
</protein>
<dbReference type="InterPro" id="IPR002048">
    <property type="entry name" value="EF_hand_dom"/>
</dbReference>
<dbReference type="SMART" id="SM00054">
    <property type="entry name" value="EFh"/>
    <property type="match status" value="1"/>
</dbReference>
<keyword evidence="4" id="KW-0479">Metal-binding</keyword>
<dbReference type="GO" id="GO:0005730">
    <property type="term" value="C:nucleolus"/>
    <property type="evidence" value="ECO:0007669"/>
    <property type="project" value="UniProtKB-SubCell"/>
</dbReference>
<feature type="region of interest" description="Disordered" evidence="7">
    <location>
        <begin position="532"/>
        <end position="556"/>
    </location>
</feature>
<dbReference type="Gene3D" id="3.65.10.20">
    <property type="entry name" value="RNA 3'-terminal phosphate cyclase domain"/>
    <property type="match status" value="2"/>
</dbReference>
<dbReference type="InterPro" id="IPR037136">
    <property type="entry name" value="RNA3'_phos_cyclase_dom_sf"/>
</dbReference>
<dbReference type="OrthoDB" id="1911237at2759"/>
<comment type="caution">
    <text evidence="9">The sequence shown here is derived from an EMBL/GenBank/DDBJ whole genome shotgun (WGS) entry which is preliminary data.</text>
</comment>
<dbReference type="PROSITE" id="PS01287">
    <property type="entry name" value="RTC"/>
    <property type="match status" value="1"/>
</dbReference>
<evidence type="ECO:0000256" key="6">
    <source>
        <dbReference type="ARBA" id="ARBA00023242"/>
    </source>
</evidence>
<dbReference type="EMBL" id="SRMA01027244">
    <property type="protein sequence ID" value="TRY57210.1"/>
    <property type="molecule type" value="Genomic_DNA"/>
</dbReference>
<dbReference type="PANTHER" id="PTHR11096:SF1">
    <property type="entry name" value="RNA 3'-TERMINAL PHOSPHATE CYCLASE-LIKE PROTEIN"/>
    <property type="match status" value="1"/>
</dbReference>
<keyword evidence="10" id="KW-1185">Reference proteome</keyword>
<keyword evidence="6" id="KW-0539">Nucleus</keyword>
<dbReference type="InterPro" id="IPR013791">
    <property type="entry name" value="RNA3'-term_phos_cycl_insert"/>
</dbReference>
<feature type="region of interest" description="Disordered" evidence="7">
    <location>
        <begin position="581"/>
        <end position="601"/>
    </location>
</feature>
<dbReference type="GO" id="GO:0005509">
    <property type="term" value="F:calcium ion binding"/>
    <property type="evidence" value="ECO:0007669"/>
    <property type="project" value="InterPro"/>
</dbReference>
<keyword evidence="3" id="KW-0690">Ribosome biogenesis</keyword>
<name>A0A553MVJ3_9TELE</name>
<sequence length="682" mass="74417">MEYEGCVCFRQRLVLSTLSGKAVKIRNIRSKDDNPGLRDFEASFIRLLDKITNGTRVEINQTGTVLFYQPGLLIGGSVDHDCCVQRSVGYYLEALLMLAPFVKTPLRALLKGVTNDSIDPSVDLLKATALPLMKSFGVSDGLEIKVLKRGVAPSGGGEVLFSCPVNRCMKPVQLTEPGKIKRIRGTAYPSSGGSPGGHESRLSEHQSSADTHLLHFSVRVSPQMANRIVDSARSVLNKFIPDIYIYTDHMKGANAGKSPGYGLALVAETLYGSFLGAELVSDPQEEKTRSQSHTPEELGVACAKLLLEEIYRGEHHEEELRAQSRSWGPEEAFCSVGDPLDVLQSGSTGGFVDSTNQSLALLYMTLGKQDVSKALLGPLSSYTIDFLRHVRDFFQIMFKIETQSPGEDDSANGKRSLNVAGARAQESVNAPRRLMMAAGERSSGSSDSSSTGEEERVRRLFQTCDGDGDGYINRNDLLMVCRQLSMEGSVAEIMLQLGAGERGKISLEDFTRCRMQLLGEIRREEGQLSLLSSDSERHKAQERVSPWPTSSENSLGARESWEFDSGARDLQSPELQSLEHHLHAPHQQQDSPPLEEPPGTRCGGFLEITNTVSLNDASVLMRRQRGAVNSEVAGTGLRCCGSSSIRSQTKRSPPGGAEMQLLVNYVREMVLAETVLAGTGKD</sequence>
<evidence type="ECO:0000256" key="7">
    <source>
        <dbReference type="SAM" id="MobiDB-lite"/>
    </source>
</evidence>
<dbReference type="GO" id="GO:0004521">
    <property type="term" value="F:RNA endonuclease activity"/>
    <property type="evidence" value="ECO:0007669"/>
    <property type="project" value="TreeGrafter"/>
</dbReference>